<dbReference type="InterPro" id="IPR025324">
    <property type="entry name" value="DUF4230"/>
</dbReference>
<name>A0A7T4JW09_9CORY</name>
<dbReference type="Proteomes" id="UP000596145">
    <property type="component" value="Chromosome"/>
</dbReference>
<reference evidence="1 2" key="1">
    <citation type="submission" date="2020-12" db="EMBL/GenBank/DDBJ databases">
        <title>FDA dAtabase for Regulatory Grade micrObial Sequences (FDA-ARGOS): Supporting development and validation of Infectious Disease Dx tests.</title>
        <authorList>
            <person name="Sproer C."/>
            <person name="Gronow S."/>
            <person name="Severitt S."/>
            <person name="Schroder I."/>
            <person name="Tallon L."/>
            <person name="Sadzewicz L."/>
            <person name="Zhao X."/>
            <person name="Boylan J."/>
            <person name="Ott S."/>
            <person name="Bowen H."/>
            <person name="Vavikolanu K."/>
            <person name="Mehta A."/>
            <person name="Aluvathingal J."/>
            <person name="Nadendla S."/>
            <person name="Lowell S."/>
            <person name="Myers T."/>
            <person name="Yan Y."/>
            <person name="Sichtig H."/>
        </authorList>
    </citation>
    <scope>NUCLEOTIDE SEQUENCE [LARGE SCALE GENOMIC DNA]</scope>
    <source>
        <strain evidence="1 2">FDAARGOS_1053</strain>
    </source>
</reference>
<accession>A0A7T4JW09</accession>
<dbReference type="AlphaFoldDB" id="A0A7T4JW09"/>
<gene>
    <name evidence="1" type="ORF">I6I10_06050</name>
</gene>
<evidence type="ECO:0000313" key="1">
    <source>
        <dbReference type="EMBL" id="QQB47445.1"/>
    </source>
</evidence>
<evidence type="ECO:0000313" key="2">
    <source>
        <dbReference type="Proteomes" id="UP000596145"/>
    </source>
</evidence>
<dbReference type="EMBL" id="CP066007">
    <property type="protein sequence ID" value="QQB47445.1"/>
    <property type="molecule type" value="Genomic_DNA"/>
</dbReference>
<proteinExistence type="predicted"/>
<sequence length="207" mass="22487">MLKAVSRIIAALLVVVLILAAGFWVGTRGGLIHNAKPIVSSTQLGASYKDIAELSVEEYVFTNVAKREDPGKIIAGWGIPFTGNNIMFTYDGTVKAGIKDASKIDVKVNDGSKKVTINSPKVEITESKIDPATITVYDQSMNPFNQIKVQETMEFVAQEEDAARQKAIDSGLLDRAEKRSAELLESHTKALLAGTDAADYTVEVNWK</sequence>
<dbReference type="Pfam" id="PF14014">
    <property type="entry name" value="DUF4230"/>
    <property type="match status" value="1"/>
</dbReference>
<dbReference type="GeneID" id="92760703"/>
<organism evidence="1 2">
    <name type="scientific">Corynebacterium glucuronolyticum</name>
    <dbReference type="NCBI Taxonomy" id="39791"/>
    <lineage>
        <taxon>Bacteria</taxon>
        <taxon>Bacillati</taxon>
        <taxon>Actinomycetota</taxon>
        <taxon>Actinomycetes</taxon>
        <taxon>Mycobacteriales</taxon>
        <taxon>Corynebacteriaceae</taxon>
        <taxon>Corynebacterium</taxon>
    </lineage>
</organism>
<dbReference type="RefSeq" id="WP_070740144.1">
    <property type="nucleotide sequence ID" value="NZ_CP066007.1"/>
</dbReference>
<dbReference type="OrthoDB" id="359931at2"/>
<protein>
    <submittedName>
        <fullName evidence="1">DUF4230 domain-containing protein</fullName>
    </submittedName>
</protein>